<organism evidence="1 2">
    <name type="scientific">Streptomyces phaeofaciens</name>
    <dbReference type="NCBI Taxonomy" id="68254"/>
    <lineage>
        <taxon>Bacteria</taxon>
        <taxon>Bacillati</taxon>
        <taxon>Actinomycetota</taxon>
        <taxon>Actinomycetes</taxon>
        <taxon>Kitasatosporales</taxon>
        <taxon>Streptomycetaceae</taxon>
        <taxon>Streptomyces</taxon>
    </lineage>
</organism>
<evidence type="ECO:0000313" key="2">
    <source>
        <dbReference type="Proteomes" id="UP000646776"/>
    </source>
</evidence>
<accession>A0A918HQI5</accession>
<comment type="caution">
    <text evidence="1">The sequence shown here is derived from an EMBL/GenBank/DDBJ whole genome shotgun (WGS) entry which is preliminary data.</text>
</comment>
<sequence length="79" mass="8752">MPARARVPTGEELPYIFFAHTKSSQAKGVESLGRFLERTEDRDVPGSLDSRDAQYDAVLEWGIPRPFGSAAAHRNPAPR</sequence>
<reference evidence="1" key="1">
    <citation type="journal article" date="2014" name="Int. J. Syst. Evol. Microbiol.">
        <title>Complete genome sequence of Corynebacterium casei LMG S-19264T (=DSM 44701T), isolated from a smear-ripened cheese.</title>
        <authorList>
            <consortium name="US DOE Joint Genome Institute (JGI-PGF)"/>
            <person name="Walter F."/>
            <person name="Albersmeier A."/>
            <person name="Kalinowski J."/>
            <person name="Ruckert C."/>
        </authorList>
    </citation>
    <scope>NUCLEOTIDE SEQUENCE</scope>
    <source>
        <strain evidence="1">JCM 4125</strain>
    </source>
</reference>
<gene>
    <name evidence="1" type="ORF">GCM10010226_83960</name>
</gene>
<dbReference type="Proteomes" id="UP000646776">
    <property type="component" value="Unassembled WGS sequence"/>
</dbReference>
<keyword evidence="2" id="KW-1185">Reference proteome</keyword>
<dbReference type="EMBL" id="BMSA01000042">
    <property type="protein sequence ID" value="GGT93279.1"/>
    <property type="molecule type" value="Genomic_DNA"/>
</dbReference>
<dbReference type="RefSeq" id="WP_229871179.1">
    <property type="nucleotide sequence ID" value="NZ_BMSA01000042.1"/>
</dbReference>
<dbReference type="AlphaFoldDB" id="A0A918HQI5"/>
<protein>
    <submittedName>
        <fullName evidence="1">Uncharacterized protein</fullName>
    </submittedName>
</protein>
<reference evidence="1" key="2">
    <citation type="submission" date="2020-09" db="EMBL/GenBank/DDBJ databases">
        <authorList>
            <person name="Sun Q."/>
            <person name="Ohkuma M."/>
        </authorList>
    </citation>
    <scope>NUCLEOTIDE SEQUENCE</scope>
    <source>
        <strain evidence="1">JCM 4125</strain>
    </source>
</reference>
<evidence type="ECO:0000313" key="1">
    <source>
        <dbReference type="EMBL" id="GGT93279.1"/>
    </source>
</evidence>
<name>A0A918HQI5_9ACTN</name>
<proteinExistence type="predicted"/>